<dbReference type="Pfam" id="PF13472">
    <property type="entry name" value="Lipase_GDSL_2"/>
    <property type="match status" value="1"/>
</dbReference>
<dbReference type="InterPro" id="IPR053140">
    <property type="entry name" value="GDSL_Rv0518-like"/>
</dbReference>
<reference evidence="2 3" key="1">
    <citation type="submission" date="2020-08" db="EMBL/GenBank/DDBJ databases">
        <title>Sequencing the genomes of 1000 actinobacteria strains.</title>
        <authorList>
            <person name="Klenk H.-P."/>
        </authorList>
    </citation>
    <scope>NUCLEOTIDE SEQUENCE [LARGE SCALE GENOMIC DNA]</scope>
    <source>
        <strain evidence="2 3">DSM 45886</strain>
    </source>
</reference>
<feature type="domain" description="SGNH hydrolase-type esterase" evidence="1">
    <location>
        <begin position="20"/>
        <end position="194"/>
    </location>
</feature>
<gene>
    <name evidence="2" type="ORF">FHR38_002901</name>
</gene>
<dbReference type="Gene3D" id="3.40.50.1110">
    <property type="entry name" value="SGNH hydrolase"/>
    <property type="match status" value="1"/>
</dbReference>
<organism evidence="2 3">
    <name type="scientific">Micromonospora polyrhachis</name>
    <dbReference type="NCBI Taxonomy" id="1282883"/>
    <lineage>
        <taxon>Bacteria</taxon>
        <taxon>Bacillati</taxon>
        <taxon>Actinomycetota</taxon>
        <taxon>Actinomycetes</taxon>
        <taxon>Micromonosporales</taxon>
        <taxon>Micromonosporaceae</taxon>
        <taxon>Micromonospora</taxon>
    </lineage>
</organism>
<dbReference type="EMBL" id="JACHJW010000001">
    <property type="protein sequence ID" value="MBB4959168.1"/>
    <property type="molecule type" value="Genomic_DNA"/>
</dbReference>
<accession>A0A7W7SQM7</accession>
<protein>
    <submittedName>
        <fullName evidence="2">Lysophospholipase L1-like esterase</fullName>
    </submittedName>
</protein>
<evidence type="ECO:0000259" key="1">
    <source>
        <dbReference type="Pfam" id="PF13472"/>
    </source>
</evidence>
<dbReference type="AlphaFoldDB" id="A0A7W7SQM7"/>
<dbReference type="SUPFAM" id="SSF52266">
    <property type="entry name" value="SGNH hydrolase"/>
    <property type="match status" value="1"/>
</dbReference>
<dbReference type="CDD" id="cd01832">
    <property type="entry name" value="SGNH_hydrolase_like_1"/>
    <property type="match status" value="1"/>
</dbReference>
<evidence type="ECO:0000313" key="2">
    <source>
        <dbReference type="EMBL" id="MBB4959168.1"/>
    </source>
</evidence>
<dbReference type="PANTHER" id="PTHR43784:SF2">
    <property type="entry name" value="GDSL-LIKE LIPASE_ACYLHYDROLASE, PUTATIVE (AFU_ORTHOLOGUE AFUA_2G00820)-RELATED"/>
    <property type="match status" value="1"/>
</dbReference>
<evidence type="ECO:0000313" key="3">
    <source>
        <dbReference type="Proteomes" id="UP000578819"/>
    </source>
</evidence>
<comment type="caution">
    <text evidence="2">The sequence shown here is derived from an EMBL/GenBank/DDBJ whole genome shotgun (WGS) entry which is preliminary data.</text>
</comment>
<dbReference type="InterPro" id="IPR036514">
    <property type="entry name" value="SGNH_hydro_sf"/>
</dbReference>
<dbReference type="PANTHER" id="PTHR43784">
    <property type="entry name" value="GDSL-LIKE LIPASE/ACYLHYDROLASE, PUTATIVE (AFU_ORTHOLOGUE AFUA_2G00820)-RELATED"/>
    <property type="match status" value="1"/>
</dbReference>
<keyword evidence="3" id="KW-1185">Reference proteome</keyword>
<name>A0A7W7SQM7_9ACTN</name>
<proteinExistence type="predicted"/>
<sequence>MTRSGSKGKEARVRWRSFVAVGDSFTEGMNDAYPDGTYRGWADLVATRLAVEAGPEFGYANLAIRGRLFPNVVAEQVPAALAMRPDLISFAAGGNDVLRRNFDANTLVERFDGVIGELRATGADVLIFRFADVMARLPGQRLVAPRVTLLNRMVGETAERHGAMLVDLYADDEFLNPVLWSADRLHLSPAGHRRVAAHVLSALGLAPDEQWLVVPPRPAPTPWLAARGADLRWAGQHLAPWIKRRMTGRSSGDTVTAKRPVLTPFTD</sequence>
<dbReference type="Proteomes" id="UP000578819">
    <property type="component" value="Unassembled WGS sequence"/>
</dbReference>
<dbReference type="InterPro" id="IPR013830">
    <property type="entry name" value="SGNH_hydro"/>
</dbReference>